<keyword evidence="1" id="KW-0472">Membrane</keyword>
<comment type="caution">
    <text evidence="2">The sequence shown here is derived from an EMBL/GenBank/DDBJ whole genome shotgun (WGS) entry which is preliminary data.</text>
</comment>
<keyword evidence="2" id="KW-0378">Hydrolase</keyword>
<feature type="transmembrane region" description="Helical" evidence="1">
    <location>
        <begin position="35"/>
        <end position="57"/>
    </location>
</feature>
<keyword evidence="1" id="KW-0812">Transmembrane</keyword>
<organism evidence="2 3">
    <name type="scientific">Flavobacterium arsenatis</name>
    <dbReference type="NCBI Taxonomy" id="1484332"/>
    <lineage>
        <taxon>Bacteria</taxon>
        <taxon>Pseudomonadati</taxon>
        <taxon>Bacteroidota</taxon>
        <taxon>Flavobacteriia</taxon>
        <taxon>Flavobacteriales</taxon>
        <taxon>Flavobacteriaceae</taxon>
        <taxon>Flavobacterium</taxon>
    </lineage>
</organism>
<name>A0ABU1TRJ1_9FLAO</name>
<dbReference type="EMBL" id="JAVDVI010000010">
    <property type="protein sequence ID" value="MDR6968480.1"/>
    <property type="molecule type" value="Genomic_DNA"/>
</dbReference>
<dbReference type="GO" id="GO:0006508">
    <property type="term" value="P:proteolysis"/>
    <property type="evidence" value="ECO:0007669"/>
    <property type="project" value="UniProtKB-KW"/>
</dbReference>
<evidence type="ECO:0000256" key="1">
    <source>
        <dbReference type="SAM" id="Phobius"/>
    </source>
</evidence>
<dbReference type="GO" id="GO:0008233">
    <property type="term" value="F:peptidase activity"/>
    <property type="evidence" value="ECO:0007669"/>
    <property type="project" value="UniProtKB-KW"/>
</dbReference>
<protein>
    <submittedName>
        <fullName evidence="2">Membrane protein implicated in regulation of membrane protease activity</fullName>
    </submittedName>
</protein>
<evidence type="ECO:0000313" key="3">
    <source>
        <dbReference type="Proteomes" id="UP001255185"/>
    </source>
</evidence>
<gene>
    <name evidence="2" type="ORF">J2X31_002503</name>
</gene>
<keyword evidence="1" id="KW-1133">Transmembrane helix</keyword>
<evidence type="ECO:0000313" key="2">
    <source>
        <dbReference type="EMBL" id="MDR6968480.1"/>
    </source>
</evidence>
<sequence>MKKLVVILFILGIILLVLLNNFDFFTSIIPGWHATIYPLWAIGLAILLVSTFLLIAIKILKLFFKKK</sequence>
<proteinExistence type="predicted"/>
<reference evidence="2 3" key="1">
    <citation type="submission" date="2023-07" db="EMBL/GenBank/DDBJ databases">
        <title>Sorghum-associated microbial communities from plants grown in Nebraska, USA.</title>
        <authorList>
            <person name="Schachtman D."/>
        </authorList>
    </citation>
    <scope>NUCLEOTIDE SEQUENCE [LARGE SCALE GENOMIC DNA]</scope>
    <source>
        <strain evidence="2 3">3773</strain>
    </source>
</reference>
<dbReference type="Proteomes" id="UP001255185">
    <property type="component" value="Unassembled WGS sequence"/>
</dbReference>
<keyword evidence="2" id="KW-0645">Protease</keyword>
<keyword evidence="3" id="KW-1185">Reference proteome</keyword>
<accession>A0ABU1TRJ1</accession>